<organism evidence="3 4">
    <name type="scientific">Anguilla anguilla</name>
    <name type="common">European freshwater eel</name>
    <name type="synonym">Muraena anguilla</name>
    <dbReference type="NCBI Taxonomy" id="7936"/>
    <lineage>
        <taxon>Eukaryota</taxon>
        <taxon>Metazoa</taxon>
        <taxon>Chordata</taxon>
        <taxon>Craniata</taxon>
        <taxon>Vertebrata</taxon>
        <taxon>Euteleostomi</taxon>
        <taxon>Actinopterygii</taxon>
        <taxon>Neopterygii</taxon>
        <taxon>Teleostei</taxon>
        <taxon>Anguilliformes</taxon>
        <taxon>Anguillidae</taxon>
        <taxon>Anguilla</taxon>
    </lineage>
</organism>
<dbReference type="AlphaFoldDB" id="A0A9D3RHG0"/>
<keyword evidence="1" id="KW-0812">Transmembrane</keyword>
<proteinExistence type="predicted"/>
<sequence length="124" mass="13147">MCTVERGTEVTLSWYREGEKESYGSYPVRNAPHLDLPQTVDKGGIYTCEANNSVSRETSDPLTVGAHCTAPGPPAIGANTGPSVSSTWIIVASVIAVVAALIAVVCAVLYCRNRREHTSVPTQA</sequence>
<keyword evidence="4" id="KW-1185">Reference proteome</keyword>
<gene>
    <name evidence="3" type="ORF">ANANG_G00318770</name>
</gene>
<keyword evidence="1" id="KW-0472">Membrane</keyword>
<evidence type="ECO:0000256" key="1">
    <source>
        <dbReference type="SAM" id="Phobius"/>
    </source>
</evidence>
<comment type="caution">
    <text evidence="3">The sequence shown here is derived from an EMBL/GenBank/DDBJ whole genome shotgun (WGS) entry which is preliminary data.</text>
</comment>
<feature type="transmembrane region" description="Helical" evidence="1">
    <location>
        <begin position="88"/>
        <end position="111"/>
    </location>
</feature>
<accession>A0A9D3RHG0</accession>
<dbReference type="EMBL" id="JAFIRN010000416">
    <property type="protein sequence ID" value="KAG5830053.1"/>
    <property type="molecule type" value="Genomic_DNA"/>
</dbReference>
<dbReference type="Proteomes" id="UP001044222">
    <property type="component" value="Unassembled WGS sequence"/>
</dbReference>
<evidence type="ECO:0000313" key="4">
    <source>
        <dbReference type="Proteomes" id="UP001044222"/>
    </source>
</evidence>
<protein>
    <recommendedName>
        <fullName evidence="2">Ig-like domain-containing protein</fullName>
    </recommendedName>
</protein>
<evidence type="ECO:0000259" key="2">
    <source>
        <dbReference type="PROSITE" id="PS50835"/>
    </source>
</evidence>
<feature type="domain" description="Ig-like" evidence="2">
    <location>
        <begin position="1"/>
        <end position="59"/>
    </location>
</feature>
<dbReference type="InterPro" id="IPR007110">
    <property type="entry name" value="Ig-like_dom"/>
</dbReference>
<dbReference type="InterPro" id="IPR013783">
    <property type="entry name" value="Ig-like_fold"/>
</dbReference>
<evidence type="ECO:0000313" key="3">
    <source>
        <dbReference type="EMBL" id="KAG5830053.1"/>
    </source>
</evidence>
<dbReference type="SUPFAM" id="SSF48726">
    <property type="entry name" value="Immunoglobulin"/>
    <property type="match status" value="1"/>
</dbReference>
<dbReference type="Gene3D" id="2.60.40.10">
    <property type="entry name" value="Immunoglobulins"/>
    <property type="match status" value="1"/>
</dbReference>
<name>A0A9D3RHG0_ANGAN</name>
<reference evidence="3" key="1">
    <citation type="submission" date="2021-01" db="EMBL/GenBank/DDBJ databases">
        <title>A chromosome-scale assembly of European eel, Anguilla anguilla.</title>
        <authorList>
            <person name="Henkel C."/>
            <person name="Jong-Raadsen S.A."/>
            <person name="Dufour S."/>
            <person name="Weltzien F.-A."/>
            <person name="Palstra A.P."/>
            <person name="Pelster B."/>
            <person name="Spaink H.P."/>
            <person name="Van Den Thillart G.E."/>
            <person name="Jansen H."/>
            <person name="Zahm M."/>
            <person name="Klopp C."/>
            <person name="Cedric C."/>
            <person name="Louis A."/>
            <person name="Berthelot C."/>
            <person name="Parey E."/>
            <person name="Roest Crollius H."/>
            <person name="Montfort J."/>
            <person name="Robinson-Rechavi M."/>
            <person name="Bucao C."/>
            <person name="Bouchez O."/>
            <person name="Gislard M."/>
            <person name="Lluch J."/>
            <person name="Milhes M."/>
            <person name="Lampietro C."/>
            <person name="Lopez Roques C."/>
            <person name="Donnadieu C."/>
            <person name="Braasch I."/>
            <person name="Desvignes T."/>
            <person name="Postlethwait J."/>
            <person name="Bobe J."/>
            <person name="Guiguen Y."/>
            <person name="Dirks R."/>
        </authorList>
    </citation>
    <scope>NUCLEOTIDE SEQUENCE</scope>
    <source>
        <strain evidence="3">Tag_6206</strain>
        <tissue evidence="3">Liver</tissue>
    </source>
</reference>
<dbReference type="CDD" id="cd00096">
    <property type="entry name" value="Ig"/>
    <property type="match status" value="1"/>
</dbReference>
<dbReference type="PROSITE" id="PS50835">
    <property type="entry name" value="IG_LIKE"/>
    <property type="match status" value="1"/>
</dbReference>
<dbReference type="InterPro" id="IPR036179">
    <property type="entry name" value="Ig-like_dom_sf"/>
</dbReference>
<keyword evidence="1" id="KW-1133">Transmembrane helix</keyword>